<dbReference type="PANTHER" id="PTHR47151">
    <property type="entry name" value="LEU/ILE/VAL-BINDING ABC TRANSPORTER SUBUNIT"/>
    <property type="match status" value="1"/>
</dbReference>
<name>A0AB36RIC1_9HYPH</name>
<dbReference type="EMBL" id="NPKI01000002">
    <property type="protein sequence ID" value="PAQ04208.1"/>
    <property type="molecule type" value="Genomic_DNA"/>
</dbReference>
<accession>A0AB36RIC1</accession>
<reference evidence="7" key="1">
    <citation type="submission" date="2017-08" db="EMBL/GenBank/DDBJ databases">
        <title>Mesorhizobium wenxinae sp. nov., a novel rhizobial species isolated from root nodules of chickpea (Cicer arietinum L.).</title>
        <authorList>
            <person name="Zhang J."/>
        </authorList>
    </citation>
    <scope>NUCLEOTIDE SEQUENCE [LARGE SCALE GENOMIC DNA]</scope>
    <source>
        <strain evidence="7">USDA 3392</strain>
    </source>
</reference>
<dbReference type="PANTHER" id="PTHR47151:SF2">
    <property type="entry name" value="AMINO ACID BINDING PROTEIN"/>
    <property type="match status" value="1"/>
</dbReference>
<gene>
    <name evidence="6" type="ORF">CIT25_01610</name>
</gene>
<evidence type="ECO:0000259" key="5">
    <source>
        <dbReference type="Pfam" id="PF13458"/>
    </source>
</evidence>
<evidence type="ECO:0000256" key="3">
    <source>
        <dbReference type="ARBA" id="ARBA00022729"/>
    </source>
</evidence>
<dbReference type="Gene3D" id="3.40.50.2300">
    <property type="match status" value="2"/>
</dbReference>
<keyword evidence="3" id="KW-0732">Signal</keyword>
<evidence type="ECO:0000256" key="4">
    <source>
        <dbReference type="ARBA" id="ARBA00022970"/>
    </source>
</evidence>
<dbReference type="SUPFAM" id="SSF53822">
    <property type="entry name" value="Periplasmic binding protein-like I"/>
    <property type="match status" value="1"/>
</dbReference>
<proteinExistence type="inferred from homology"/>
<keyword evidence="2" id="KW-0813">Transport</keyword>
<dbReference type="InterPro" id="IPR028081">
    <property type="entry name" value="Leu-bd"/>
</dbReference>
<feature type="domain" description="Leucine-binding protein" evidence="5">
    <location>
        <begin position="70"/>
        <end position="402"/>
    </location>
</feature>
<protein>
    <submittedName>
        <fullName evidence="6">Branched chain amino acid ABC transporter substrate-binding protein</fullName>
    </submittedName>
</protein>
<keyword evidence="7" id="KW-1185">Reference proteome</keyword>
<evidence type="ECO:0000256" key="1">
    <source>
        <dbReference type="ARBA" id="ARBA00010062"/>
    </source>
</evidence>
<dbReference type="InterPro" id="IPR028082">
    <property type="entry name" value="Peripla_BP_I"/>
</dbReference>
<sequence>MFGRLRIRGCLLRLPLAGSRPPRTLRLRKGLSRRPDWRKRRFGGASTHRIITVAIVALAAAFSLPAGAEVLIGAAGPVTGQLAWVGGQMERGAEMAVAEVNEAGGVLGQQVRLITVDDFCDPEQAMAAAQKLVADGVVFVVGHMCSESSIPASKVYEAAGILQISPSSTNPMLTEQGRANVFRVIGRDDAQGTVAGNYLADHWADKKIAILHDRTTYGKGLADETRKQLNQRGVTEAIYEAYDPGKTDYSSEIAALEATDIAVLYLGGRYDAAALMLRAAHDRGYALQLVSGDAMSTEEFGLIAGPAAEGTLFTFVPDPRRNPEAALVVEQFRSENFEPEGYTLLSYGAVQVWARAVEKAGSLEPQAVVASLRNNQFETVLGRIDFDDKGDLTTQSWVWYVWRSGAYVPAE</sequence>
<evidence type="ECO:0000256" key="2">
    <source>
        <dbReference type="ARBA" id="ARBA00022448"/>
    </source>
</evidence>
<evidence type="ECO:0000313" key="6">
    <source>
        <dbReference type="EMBL" id="PAQ04208.1"/>
    </source>
</evidence>
<dbReference type="InterPro" id="IPR000709">
    <property type="entry name" value="Leu_Ile_Val-bd"/>
</dbReference>
<keyword evidence="4" id="KW-0029">Amino-acid transport</keyword>
<dbReference type="Pfam" id="PF13458">
    <property type="entry name" value="Peripla_BP_6"/>
    <property type="match status" value="1"/>
</dbReference>
<dbReference type="AlphaFoldDB" id="A0AB36RIC1"/>
<dbReference type="GO" id="GO:0006865">
    <property type="term" value="P:amino acid transport"/>
    <property type="evidence" value="ECO:0007669"/>
    <property type="project" value="UniProtKB-KW"/>
</dbReference>
<dbReference type="Proteomes" id="UP000216215">
    <property type="component" value="Unassembled WGS sequence"/>
</dbReference>
<comment type="similarity">
    <text evidence="1">Belongs to the leucine-binding protein family.</text>
</comment>
<dbReference type="CDD" id="cd06342">
    <property type="entry name" value="PBP1_ABC_LIVBP-like"/>
    <property type="match status" value="1"/>
</dbReference>
<evidence type="ECO:0000313" key="7">
    <source>
        <dbReference type="Proteomes" id="UP000216215"/>
    </source>
</evidence>
<dbReference type="PRINTS" id="PR00337">
    <property type="entry name" value="LEUILEVALBP"/>
</dbReference>
<comment type="caution">
    <text evidence="6">The sequence shown here is derived from an EMBL/GenBank/DDBJ whole genome shotgun (WGS) entry which is preliminary data.</text>
</comment>
<organism evidence="6 7">
    <name type="scientific">Mesorhizobium mediterraneum</name>
    <dbReference type="NCBI Taxonomy" id="43617"/>
    <lineage>
        <taxon>Bacteria</taxon>
        <taxon>Pseudomonadati</taxon>
        <taxon>Pseudomonadota</taxon>
        <taxon>Alphaproteobacteria</taxon>
        <taxon>Hyphomicrobiales</taxon>
        <taxon>Phyllobacteriaceae</taxon>
        <taxon>Mesorhizobium</taxon>
    </lineage>
</organism>